<reference evidence="2" key="2">
    <citation type="submission" date="2018-08" db="UniProtKB">
        <authorList>
            <consortium name="EnsemblPlants"/>
        </authorList>
    </citation>
    <scope>IDENTIFICATION</scope>
    <source>
        <strain evidence="2">Yugu1</strain>
    </source>
</reference>
<proteinExistence type="predicted"/>
<dbReference type="InParanoid" id="K3Y1S5"/>
<dbReference type="Gramene" id="KQL10667">
    <property type="protein sequence ID" value="KQL10667"/>
    <property type="gene ID" value="SETIT_008142mg"/>
</dbReference>
<dbReference type="FunCoup" id="K3Y1S5">
    <property type="interactions" value="6"/>
</dbReference>
<evidence type="ECO:0000313" key="3">
    <source>
        <dbReference type="Proteomes" id="UP000004995"/>
    </source>
</evidence>
<dbReference type="HOGENOM" id="CLU_1463657_0_0_1"/>
<feature type="transmembrane region" description="Helical" evidence="1">
    <location>
        <begin position="29"/>
        <end position="49"/>
    </location>
</feature>
<feature type="transmembrane region" description="Helical" evidence="1">
    <location>
        <begin position="149"/>
        <end position="176"/>
    </location>
</feature>
<evidence type="ECO:0000256" key="1">
    <source>
        <dbReference type="SAM" id="Phobius"/>
    </source>
</evidence>
<dbReference type="eggNOG" id="ENOG502QU5C">
    <property type="taxonomic scope" value="Eukaryota"/>
</dbReference>
<dbReference type="AlphaFoldDB" id="K3Y1S5"/>
<keyword evidence="3" id="KW-1185">Reference proteome</keyword>
<reference evidence="3" key="1">
    <citation type="journal article" date="2012" name="Nat. Biotechnol.">
        <title>Reference genome sequence of the model plant Setaria.</title>
        <authorList>
            <person name="Bennetzen J.L."/>
            <person name="Schmutz J."/>
            <person name="Wang H."/>
            <person name="Percifield R."/>
            <person name="Hawkins J."/>
            <person name="Pontaroli A.C."/>
            <person name="Estep M."/>
            <person name="Feng L."/>
            <person name="Vaughn J.N."/>
            <person name="Grimwood J."/>
            <person name="Jenkins J."/>
            <person name="Barry K."/>
            <person name="Lindquist E."/>
            <person name="Hellsten U."/>
            <person name="Deshpande S."/>
            <person name="Wang X."/>
            <person name="Wu X."/>
            <person name="Mitros T."/>
            <person name="Triplett J."/>
            <person name="Yang X."/>
            <person name="Ye C.Y."/>
            <person name="Mauro-Herrera M."/>
            <person name="Wang L."/>
            <person name="Li P."/>
            <person name="Sharma M."/>
            <person name="Sharma R."/>
            <person name="Ronald P.C."/>
            <person name="Panaud O."/>
            <person name="Kellogg E.A."/>
            <person name="Brutnell T.P."/>
            <person name="Doust A.N."/>
            <person name="Tuskan G.A."/>
            <person name="Rokhsar D."/>
            <person name="Devos K.M."/>
        </authorList>
    </citation>
    <scope>NUCLEOTIDE SEQUENCE [LARGE SCALE GENOMIC DNA]</scope>
    <source>
        <strain evidence="3">cv. Yugu1</strain>
    </source>
</reference>
<keyword evidence="1" id="KW-0812">Transmembrane</keyword>
<evidence type="ECO:0000313" key="2">
    <source>
        <dbReference type="EnsemblPlants" id="KQL10667"/>
    </source>
</evidence>
<accession>K3Y1S5</accession>
<dbReference type="OMA" id="FIVCLAE"/>
<dbReference type="Proteomes" id="UP000004995">
    <property type="component" value="Unassembled WGS sequence"/>
</dbReference>
<dbReference type="STRING" id="4555.K3Y1S5"/>
<keyword evidence="1" id="KW-0472">Membrane</keyword>
<name>K3Y1S5_SETIT</name>
<sequence>MLVNSFLCTGSNNEGQNGLKGLSEMVADLVIPISVGCHFGVMILGLAFFKDSVFQRYNLREPVRQFQLTEEDVLHAVQAVLPVFPLLLFGAKFGHLLTIQRLLATGMIELETRVKFSNEFFCCFTLPKLYSCYSSQILNAWRSCPRKKLVMTVAVTTFWNLISLKTHILAGMMFIVCLAETTSSY</sequence>
<dbReference type="EnsemblPlants" id="KQL10667">
    <property type="protein sequence ID" value="KQL10667"/>
    <property type="gene ID" value="SETIT_008142mg"/>
</dbReference>
<dbReference type="PANTHER" id="PTHR46626">
    <property type="entry name" value="RETICULON-LIKE PROTEIN B17"/>
    <property type="match status" value="1"/>
</dbReference>
<organism evidence="2 3">
    <name type="scientific">Setaria italica</name>
    <name type="common">Foxtail millet</name>
    <name type="synonym">Panicum italicum</name>
    <dbReference type="NCBI Taxonomy" id="4555"/>
    <lineage>
        <taxon>Eukaryota</taxon>
        <taxon>Viridiplantae</taxon>
        <taxon>Streptophyta</taxon>
        <taxon>Embryophyta</taxon>
        <taxon>Tracheophyta</taxon>
        <taxon>Spermatophyta</taxon>
        <taxon>Magnoliopsida</taxon>
        <taxon>Liliopsida</taxon>
        <taxon>Poales</taxon>
        <taxon>Poaceae</taxon>
        <taxon>PACMAD clade</taxon>
        <taxon>Panicoideae</taxon>
        <taxon>Panicodae</taxon>
        <taxon>Paniceae</taxon>
        <taxon>Cenchrinae</taxon>
        <taxon>Setaria</taxon>
    </lineage>
</organism>
<dbReference type="InterPro" id="IPR044647">
    <property type="entry name" value="RTNLB17/18/21"/>
</dbReference>
<protein>
    <submittedName>
        <fullName evidence="2">Uncharacterized protein</fullName>
    </submittedName>
</protein>
<dbReference type="PANTHER" id="PTHR46626:SF4">
    <property type="entry name" value="RETICULON-LIKE PROTEIN"/>
    <property type="match status" value="1"/>
</dbReference>
<dbReference type="EMBL" id="AGNK02002466">
    <property type="status" value="NOT_ANNOTATED_CDS"/>
    <property type="molecule type" value="Genomic_DNA"/>
</dbReference>
<keyword evidence="1" id="KW-1133">Transmembrane helix</keyword>